<organism evidence="2 3">
    <name type="scientific">Bradyrhizobium iriomotense</name>
    <dbReference type="NCBI Taxonomy" id="441950"/>
    <lineage>
        <taxon>Bacteria</taxon>
        <taxon>Pseudomonadati</taxon>
        <taxon>Pseudomonadota</taxon>
        <taxon>Alphaproteobacteria</taxon>
        <taxon>Hyphomicrobiales</taxon>
        <taxon>Nitrobacteraceae</taxon>
        <taxon>Bradyrhizobium</taxon>
    </lineage>
</organism>
<protein>
    <submittedName>
        <fullName evidence="2">Uncharacterized protein</fullName>
    </submittedName>
</protein>
<keyword evidence="3" id="KW-1185">Reference proteome</keyword>
<evidence type="ECO:0000313" key="3">
    <source>
        <dbReference type="Proteomes" id="UP001156905"/>
    </source>
</evidence>
<dbReference type="RefSeq" id="WP_284261707.1">
    <property type="nucleotide sequence ID" value="NZ_BSOW01000003.1"/>
</dbReference>
<gene>
    <name evidence="2" type="ORF">GCM10007857_09590</name>
</gene>
<evidence type="ECO:0000313" key="2">
    <source>
        <dbReference type="EMBL" id="GLR84249.1"/>
    </source>
</evidence>
<reference evidence="3" key="1">
    <citation type="journal article" date="2019" name="Int. J. Syst. Evol. Microbiol.">
        <title>The Global Catalogue of Microorganisms (GCM) 10K type strain sequencing project: providing services to taxonomists for standard genome sequencing and annotation.</title>
        <authorList>
            <consortium name="The Broad Institute Genomics Platform"/>
            <consortium name="The Broad Institute Genome Sequencing Center for Infectious Disease"/>
            <person name="Wu L."/>
            <person name="Ma J."/>
        </authorList>
    </citation>
    <scope>NUCLEOTIDE SEQUENCE [LARGE SCALE GENOMIC DNA]</scope>
    <source>
        <strain evidence="3">NBRC 102520</strain>
    </source>
</reference>
<comment type="caution">
    <text evidence="2">The sequence shown here is derived from an EMBL/GenBank/DDBJ whole genome shotgun (WGS) entry which is preliminary data.</text>
</comment>
<dbReference type="Proteomes" id="UP001156905">
    <property type="component" value="Unassembled WGS sequence"/>
</dbReference>
<proteinExistence type="predicted"/>
<dbReference type="EMBL" id="BSOW01000003">
    <property type="protein sequence ID" value="GLR84249.1"/>
    <property type="molecule type" value="Genomic_DNA"/>
</dbReference>
<feature type="region of interest" description="Disordered" evidence="1">
    <location>
        <begin position="1"/>
        <end position="26"/>
    </location>
</feature>
<accession>A0ABQ6APT3</accession>
<sequence length="82" mass="8791">MNEQTGPAPKIEVTCGDEPVSSVNSPISDEAQEERAVLKSRDVIVFCGDAEQVRAGFAFALDVIQARDDLLRTNGKGRGGTR</sequence>
<evidence type="ECO:0000256" key="1">
    <source>
        <dbReference type="SAM" id="MobiDB-lite"/>
    </source>
</evidence>
<name>A0ABQ6APT3_9BRAD</name>